<dbReference type="AlphaFoldDB" id="A0A1I9YFF1"/>
<dbReference type="KEGG" id="pspw:BJG93_06315"/>
<organism evidence="1 2">
    <name type="scientific">Paraburkholderia sprentiae WSM5005</name>
    <dbReference type="NCBI Taxonomy" id="754502"/>
    <lineage>
        <taxon>Bacteria</taxon>
        <taxon>Pseudomonadati</taxon>
        <taxon>Pseudomonadota</taxon>
        <taxon>Betaproteobacteria</taxon>
        <taxon>Burkholderiales</taxon>
        <taxon>Burkholderiaceae</taxon>
        <taxon>Paraburkholderia</taxon>
    </lineage>
</organism>
<gene>
    <name evidence="1" type="ORF">BJG93_06315</name>
</gene>
<accession>A0A1I9YFF1</accession>
<keyword evidence="2" id="KW-1185">Reference proteome</keyword>
<dbReference type="Proteomes" id="UP000179860">
    <property type="component" value="Chromosome 1"/>
</dbReference>
<evidence type="ECO:0000313" key="2">
    <source>
        <dbReference type="Proteomes" id="UP000179860"/>
    </source>
</evidence>
<dbReference type="STRING" id="754502.BJG93_06315"/>
<sequence length="74" mass="7994">MTEARAEAARHDVTNAQVVSVMDGSTPTVGFLSILQMTAPLADTVSARILVNPDCGASFRQTEIFNRHQSIKYG</sequence>
<evidence type="ECO:0000313" key="1">
    <source>
        <dbReference type="EMBL" id="APA85034.1"/>
    </source>
</evidence>
<reference evidence="1" key="2">
    <citation type="submission" date="2021-06" db="EMBL/GenBank/DDBJ databases">
        <authorList>
            <person name="Rogers T.H."/>
            <person name="Ramsay J.P."/>
            <person name="Wang P."/>
            <person name="Terpolilli J."/>
        </authorList>
    </citation>
    <scope>NUCLEOTIDE SEQUENCE</scope>
    <source>
        <strain evidence="1">WSM5005</strain>
    </source>
</reference>
<protein>
    <submittedName>
        <fullName evidence="1">Uncharacterized protein</fullName>
    </submittedName>
</protein>
<dbReference type="EMBL" id="CP017561">
    <property type="protein sequence ID" value="APA85034.1"/>
    <property type="molecule type" value="Genomic_DNA"/>
</dbReference>
<name>A0A1I9YFF1_9BURK</name>
<reference evidence="1" key="1">
    <citation type="submission" date="2016-09" db="EMBL/GenBank/DDBJ databases">
        <title>The Complete Genome of Burkholderia sprentiae wsm5005.</title>
        <authorList>
            <person name="De Meyer S."/>
            <person name="Wang P."/>
            <person name="Terpolilli J."/>
        </authorList>
    </citation>
    <scope>NUCLEOTIDE SEQUENCE [LARGE SCALE GENOMIC DNA]</scope>
    <source>
        <strain evidence="1">WSM5005</strain>
    </source>
</reference>
<proteinExistence type="predicted"/>
<dbReference type="RefSeq" id="WP_027197496.1">
    <property type="nucleotide sequence ID" value="NZ_CP017561.2"/>
</dbReference>